<reference evidence="1 2" key="1">
    <citation type="submission" date="2016-09" db="EMBL/GenBank/DDBJ databases">
        <authorList>
            <person name="Capua I."/>
            <person name="De Benedictis P."/>
            <person name="Joannis T."/>
            <person name="Lombin L.H."/>
            <person name="Cattoli G."/>
        </authorList>
    </citation>
    <scope>NUCLEOTIDE SEQUENCE [LARGE SCALE GENOMIC DNA]</scope>
    <source>
        <strain evidence="1 2">IMI 309357</strain>
    </source>
</reference>
<dbReference type="OrthoDB" id="10378865at2759"/>
<proteinExistence type="predicted"/>
<dbReference type="RefSeq" id="XP_022474569.1">
    <property type="nucleotide sequence ID" value="XM_022618957.1"/>
</dbReference>
<organism evidence="1 2">
    <name type="scientific">Colletotrichum orchidophilum</name>
    <dbReference type="NCBI Taxonomy" id="1209926"/>
    <lineage>
        <taxon>Eukaryota</taxon>
        <taxon>Fungi</taxon>
        <taxon>Dikarya</taxon>
        <taxon>Ascomycota</taxon>
        <taxon>Pezizomycotina</taxon>
        <taxon>Sordariomycetes</taxon>
        <taxon>Hypocreomycetidae</taxon>
        <taxon>Glomerellales</taxon>
        <taxon>Glomerellaceae</taxon>
        <taxon>Colletotrichum</taxon>
    </lineage>
</organism>
<name>A0A1G4B816_9PEZI</name>
<dbReference type="AlphaFoldDB" id="A0A1G4B816"/>
<evidence type="ECO:0000313" key="1">
    <source>
        <dbReference type="EMBL" id="OHE97415.1"/>
    </source>
</evidence>
<accession>A0A1G4B816</accession>
<protein>
    <submittedName>
        <fullName evidence="1">Uncharacterized protein</fullName>
    </submittedName>
</protein>
<keyword evidence="2" id="KW-1185">Reference proteome</keyword>
<sequence length="94" mass="9976">MLGLARELFVAPAPTLVWFVDLSSQCDEASISTLTGTAPVPMRSCVSAGLVPLVAGPSNSHLAQVRPWALLRAAWSSRLAAGYSLTRRVRTILA</sequence>
<gene>
    <name evidence="1" type="ORF">CORC01_07320</name>
</gene>
<dbReference type="Proteomes" id="UP000176998">
    <property type="component" value="Unassembled WGS sequence"/>
</dbReference>
<comment type="caution">
    <text evidence="1">The sequence shown here is derived from an EMBL/GenBank/DDBJ whole genome shotgun (WGS) entry which is preliminary data.</text>
</comment>
<evidence type="ECO:0000313" key="2">
    <source>
        <dbReference type="Proteomes" id="UP000176998"/>
    </source>
</evidence>
<dbReference type="GeneID" id="34560467"/>
<dbReference type="EMBL" id="MJBS01000058">
    <property type="protein sequence ID" value="OHE97415.1"/>
    <property type="molecule type" value="Genomic_DNA"/>
</dbReference>